<gene>
    <name evidence="3" type="ORF">SAMN02910323_1217</name>
    <name evidence="2" type="ORF">SAMN05216587_1147</name>
    <name evidence="1" type="ORF">SAMN05660648_01517</name>
</gene>
<dbReference type="Proteomes" id="UP000183843">
    <property type="component" value="Unassembled WGS sequence"/>
</dbReference>
<reference evidence="5 6" key="1">
    <citation type="submission" date="2016-10" db="EMBL/GenBank/DDBJ databases">
        <authorList>
            <person name="de Groot N.N."/>
        </authorList>
    </citation>
    <scope>NUCLEOTIDE SEQUENCE [LARGE SCALE GENOMIC DNA]</scope>
    <source>
        <strain evidence="1 5">DSM 2872</strain>
        <strain evidence="2 6">L14</strain>
    </source>
</reference>
<dbReference type="SUPFAM" id="SSF158397">
    <property type="entry name" value="TM1646-like"/>
    <property type="match status" value="1"/>
</dbReference>
<reference evidence="4" key="2">
    <citation type="submission" date="2016-11" db="EMBL/GenBank/DDBJ databases">
        <authorList>
            <person name="Varghese N."/>
            <person name="Submissions S."/>
        </authorList>
    </citation>
    <scope>NUCLEOTIDE SEQUENCE [LARGE SCALE GENOMIC DNA]</scope>
    <source>
        <strain evidence="4">C3</strain>
    </source>
</reference>
<evidence type="ECO:0000313" key="2">
    <source>
        <dbReference type="EMBL" id="SFB12858.1"/>
    </source>
</evidence>
<evidence type="ECO:0000313" key="6">
    <source>
        <dbReference type="Proteomes" id="UP000183843"/>
    </source>
</evidence>
<organism evidence="3 4">
    <name type="scientific">Selenomonas ruminantium</name>
    <dbReference type="NCBI Taxonomy" id="971"/>
    <lineage>
        <taxon>Bacteria</taxon>
        <taxon>Bacillati</taxon>
        <taxon>Bacillota</taxon>
        <taxon>Negativicutes</taxon>
        <taxon>Selenomonadales</taxon>
        <taxon>Selenomonadaceae</taxon>
        <taxon>Selenomonas</taxon>
    </lineage>
</organism>
<dbReference type="EMBL" id="FPJA01000005">
    <property type="protein sequence ID" value="SFW31002.1"/>
    <property type="molecule type" value="Genomic_DNA"/>
</dbReference>
<dbReference type="Pfam" id="PF03885">
    <property type="entry name" value="DUF327"/>
    <property type="match status" value="1"/>
</dbReference>
<evidence type="ECO:0000313" key="3">
    <source>
        <dbReference type="EMBL" id="SFW31002.1"/>
    </source>
</evidence>
<dbReference type="Gene3D" id="1.20.120.490">
    <property type="entry name" value="Hypothetical protein TM1646-like domain"/>
    <property type="match status" value="1"/>
</dbReference>
<proteinExistence type="predicted"/>
<dbReference type="InterPro" id="IPR005585">
    <property type="entry name" value="DUF327"/>
</dbReference>
<dbReference type="EMBL" id="FOJX01000014">
    <property type="protein sequence ID" value="SFB12858.1"/>
    <property type="molecule type" value="Genomic_DNA"/>
</dbReference>
<protein>
    <recommendedName>
        <fullName evidence="7">DUF327 domain-containing protein</fullName>
    </recommendedName>
</protein>
<keyword evidence="4" id="KW-1185">Reference proteome</keyword>
<sequence length="152" mass="17625">MIMPLKVDSRATQETAFTRVMGREERVESGDTEFSMELLEQEDSLSTEQLDKLLKQIDEQGARLSKTPTYDELKSYRTLIKNFVGEAVNRMYELHSQAGWDRMGRQKVYTTVRKIDKKLEEMAEKIRLGQSDQLDIVASHDAIRGMLVDLYM</sequence>
<dbReference type="EMBL" id="FNQG01000006">
    <property type="protein sequence ID" value="SEA00570.1"/>
    <property type="molecule type" value="Genomic_DNA"/>
</dbReference>
<dbReference type="AlphaFoldDB" id="A0A1K1N6D1"/>
<evidence type="ECO:0000313" key="5">
    <source>
        <dbReference type="Proteomes" id="UP000183469"/>
    </source>
</evidence>
<evidence type="ECO:0008006" key="7">
    <source>
        <dbReference type="Google" id="ProtNLM"/>
    </source>
</evidence>
<name>A0A1K1N6D1_SELRU</name>
<dbReference type="Proteomes" id="UP000182958">
    <property type="component" value="Unassembled WGS sequence"/>
</dbReference>
<evidence type="ECO:0000313" key="1">
    <source>
        <dbReference type="EMBL" id="SEA00570.1"/>
    </source>
</evidence>
<accession>A0A1K1N6D1</accession>
<dbReference type="Proteomes" id="UP000183469">
    <property type="component" value="Unassembled WGS sequence"/>
</dbReference>
<reference evidence="3" key="3">
    <citation type="submission" date="2016-11" db="EMBL/GenBank/DDBJ databases">
        <authorList>
            <person name="Jaros S."/>
            <person name="Januszkiewicz K."/>
            <person name="Wedrychowicz H."/>
        </authorList>
    </citation>
    <scope>NUCLEOTIDE SEQUENCE [LARGE SCALE GENOMIC DNA]</scope>
    <source>
        <strain evidence="3">C3</strain>
    </source>
</reference>
<dbReference type="InterPro" id="IPR024042">
    <property type="entry name" value="TM1646-like_dom_sf"/>
</dbReference>
<evidence type="ECO:0000313" key="4">
    <source>
        <dbReference type="Proteomes" id="UP000182958"/>
    </source>
</evidence>